<keyword evidence="2" id="KW-1185">Reference proteome</keyword>
<accession>A0A9P0C0J8</accession>
<evidence type="ECO:0000313" key="1">
    <source>
        <dbReference type="EMBL" id="CAH0598355.1"/>
    </source>
</evidence>
<reference evidence="1" key="1">
    <citation type="submission" date="2021-12" db="EMBL/GenBank/DDBJ databases">
        <authorList>
            <person name="King R."/>
        </authorList>
    </citation>
    <scope>NUCLEOTIDE SEQUENCE</scope>
</reference>
<evidence type="ECO:0000313" key="2">
    <source>
        <dbReference type="Proteomes" id="UP001154114"/>
    </source>
</evidence>
<name>A0A9P0C0J8_CHRIL</name>
<dbReference type="Proteomes" id="UP001154114">
    <property type="component" value="Chromosome 25"/>
</dbReference>
<dbReference type="OrthoDB" id="7346168at2759"/>
<organism evidence="1 2">
    <name type="scientific">Chrysodeixis includens</name>
    <name type="common">Soybean looper</name>
    <name type="synonym">Pseudoplusia includens</name>
    <dbReference type="NCBI Taxonomy" id="689277"/>
    <lineage>
        <taxon>Eukaryota</taxon>
        <taxon>Metazoa</taxon>
        <taxon>Ecdysozoa</taxon>
        <taxon>Arthropoda</taxon>
        <taxon>Hexapoda</taxon>
        <taxon>Insecta</taxon>
        <taxon>Pterygota</taxon>
        <taxon>Neoptera</taxon>
        <taxon>Endopterygota</taxon>
        <taxon>Lepidoptera</taxon>
        <taxon>Glossata</taxon>
        <taxon>Ditrysia</taxon>
        <taxon>Noctuoidea</taxon>
        <taxon>Noctuidae</taxon>
        <taxon>Plusiinae</taxon>
        <taxon>Chrysodeixis</taxon>
    </lineage>
</organism>
<gene>
    <name evidence="1" type="ORF">CINC_LOCUS8181</name>
</gene>
<sequence>MVGVKTNNKQMTVYFGHPFQFWKERQRLEMKATVDVEDMKKLTDVVDYDLVHLQKLVINRTQDKVKDLLNQEERNL</sequence>
<protein>
    <submittedName>
        <fullName evidence="1">Uncharacterized protein</fullName>
    </submittedName>
</protein>
<dbReference type="AlphaFoldDB" id="A0A9P0C0J8"/>
<dbReference type="EMBL" id="LR824028">
    <property type="protein sequence ID" value="CAH0598355.1"/>
    <property type="molecule type" value="Genomic_DNA"/>
</dbReference>
<proteinExistence type="predicted"/>